<dbReference type="EMBL" id="MSDW01000001">
    <property type="protein sequence ID" value="OKY77777.1"/>
    <property type="molecule type" value="Genomic_DNA"/>
</dbReference>
<sequence length="57" mass="6321">MKFSNWKCKKCGEVINVEGSWDRPEECPKCGGTEFELIGKEEIDDYSGAGMTDITGT</sequence>
<dbReference type="InParanoid" id="A0A1Q6DTV6"/>
<keyword evidence="2" id="KW-1185">Reference proteome</keyword>
<protein>
    <submittedName>
        <fullName evidence="1">ATPase involved in replication control Cdc46/Mcm family</fullName>
    </submittedName>
</protein>
<evidence type="ECO:0000313" key="1">
    <source>
        <dbReference type="EMBL" id="OKY77777.1"/>
    </source>
</evidence>
<gene>
    <name evidence="1" type="ORF">BTN85_0246</name>
</gene>
<evidence type="ECO:0000313" key="2">
    <source>
        <dbReference type="Proteomes" id="UP000185744"/>
    </source>
</evidence>
<organism evidence="1 2">
    <name type="scientific">Methanohalarchaeum thermophilum</name>
    <dbReference type="NCBI Taxonomy" id="1903181"/>
    <lineage>
        <taxon>Archaea</taxon>
        <taxon>Methanobacteriati</taxon>
        <taxon>Methanobacteriota</taxon>
        <taxon>Methanonatronarchaeia</taxon>
        <taxon>Methanonatronarchaeales</taxon>
        <taxon>Methanonatronarchaeaceae</taxon>
        <taxon>Candidatus Methanohalarchaeum</taxon>
    </lineage>
</organism>
<dbReference type="Proteomes" id="UP000185744">
    <property type="component" value="Unassembled WGS sequence"/>
</dbReference>
<reference evidence="1" key="1">
    <citation type="submission" date="2016-12" db="EMBL/GenBank/DDBJ databases">
        <title>Discovery of methanogenic haloarchaea.</title>
        <authorList>
            <person name="Sorokin D.Y."/>
            <person name="Makarova K.S."/>
            <person name="Abbas B."/>
            <person name="Ferrer M."/>
            <person name="Golyshin P.N."/>
        </authorList>
    </citation>
    <scope>NUCLEOTIDE SEQUENCE [LARGE SCALE GENOMIC DNA]</scope>
    <source>
        <strain evidence="1">HMET1</strain>
    </source>
</reference>
<proteinExistence type="predicted"/>
<name>A0A1Q6DTV6_METT1</name>
<dbReference type="AlphaFoldDB" id="A0A1Q6DTV6"/>
<comment type="caution">
    <text evidence="1">The sequence shown here is derived from an EMBL/GenBank/DDBJ whole genome shotgun (WGS) entry which is preliminary data.</text>
</comment>
<accession>A0A1Q6DTV6</accession>